<gene>
    <name evidence="9" type="ORF">LTRI10_LOCUS24285</name>
</gene>
<dbReference type="AlphaFoldDB" id="A0AAV2EAY6"/>
<keyword evidence="3 6" id="KW-0805">Transcription regulation</keyword>
<name>A0AAV2EAY6_9ROSI</name>
<keyword evidence="4 6" id="KW-0804">Transcription</keyword>
<dbReference type="PROSITE" id="PS51754">
    <property type="entry name" value="OVATE"/>
    <property type="match status" value="1"/>
</dbReference>
<comment type="subcellular location">
    <subcellularLocation>
        <location evidence="1 6">Nucleus</location>
    </subcellularLocation>
</comment>
<feature type="compositionally biased region" description="Low complexity" evidence="7">
    <location>
        <begin position="71"/>
        <end position="82"/>
    </location>
</feature>
<organism evidence="9 10">
    <name type="scientific">Linum trigynum</name>
    <dbReference type="NCBI Taxonomy" id="586398"/>
    <lineage>
        <taxon>Eukaryota</taxon>
        <taxon>Viridiplantae</taxon>
        <taxon>Streptophyta</taxon>
        <taxon>Embryophyta</taxon>
        <taxon>Tracheophyta</taxon>
        <taxon>Spermatophyta</taxon>
        <taxon>Magnoliopsida</taxon>
        <taxon>eudicotyledons</taxon>
        <taxon>Gunneridae</taxon>
        <taxon>Pentapetalae</taxon>
        <taxon>rosids</taxon>
        <taxon>fabids</taxon>
        <taxon>Malpighiales</taxon>
        <taxon>Linaceae</taxon>
        <taxon>Linum</taxon>
    </lineage>
</organism>
<evidence type="ECO:0000313" key="9">
    <source>
        <dbReference type="EMBL" id="CAL1382989.1"/>
    </source>
</evidence>
<keyword evidence="10" id="KW-1185">Reference proteome</keyword>
<dbReference type="PANTHER" id="PTHR33057">
    <property type="entry name" value="TRANSCRIPTION REPRESSOR OFP7-RELATED"/>
    <property type="match status" value="1"/>
</dbReference>
<evidence type="ECO:0000256" key="1">
    <source>
        <dbReference type="ARBA" id="ARBA00004123"/>
    </source>
</evidence>
<feature type="domain" description="OVATE" evidence="8">
    <location>
        <begin position="144"/>
        <end position="211"/>
    </location>
</feature>
<evidence type="ECO:0000256" key="7">
    <source>
        <dbReference type="SAM" id="MobiDB-lite"/>
    </source>
</evidence>
<dbReference type="EMBL" id="OZ034817">
    <property type="protein sequence ID" value="CAL1382989.1"/>
    <property type="molecule type" value="Genomic_DNA"/>
</dbReference>
<dbReference type="PANTHER" id="PTHR33057:SF21">
    <property type="entry name" value="TRANSCRIPTION REPRESSOR"/>
    <property type="match status" value="1"/>
</dbReference>
<evidence type="ECO:0000313" key="10">
    <source>
        <dbReference type="Proteomes" id="UP001497516"/>
    </source>
</evidence>
<accession>A0AAV2EAY6</accession>
<keyword evidence="5 6" id="KW-0539">Nucleus</keyword>
<reference evidence="9 10" key="1">
    <citation type="submission" date="2024-04" db="EMBL/GenBank/DDBJ databases">
        <authorList>
            <person name="Fracassetti M."/>
        </authorList>
    </citation>
    <scope>NUCLEOTIDE SEQUENCE [LARGE SCALE GENOMIC DNA]</scope>
</reference>
<evidence type="ECO:0000256" key="3">
    <source>
        <dbReference type="ARBA" id="ARBA00023015"/>
    </source>
</evidence>
<proteinExistence type="predicted"/>
<dbReference type="Pfam" id="PF04844">
    <property type="entry name" value="Ovate"/>
    <property type="match status" value="1"/>
</dbReference>
<dbReference type="GO" id="GO:0005634">
    <property type="term" value="C:nucleus"/>
    <property type="evidence" value="ECO:0007669"/>
    <property type="project" value="UniProtKB-SubCell"/>
</dbReference>
<dbReference type="NCBIfam" id="TIGR01568">
    <property type="entry name" value="A_thal_3678"/>
    <property type="match status" value="1"/>
</dbReference>
<dbReference type="GO" id="GO:0045892">
    <property type="term" value="P:negative regulation of DNA-templated transcription"/>
    <property type="evidence" value="ECO:0007669"/>
    <property type="project" value="UniProtKB-UniRule"/>
</dbReference>
<sequence length="231" mass="24882">MPKALGRNLQSCFSVITKRPLLPPPPPPGRSRASPSPPSPEDHNPPIPNLFKSYNSLFEEAQPPTTPPPRVSSASSSSTSSSGEPDFATVYASQRFFFSSPGRSNSIVDSSSTDLTDCIVAEADRREVSPPPPPEIAVKDGVAVPTYSPDPYRDFRQSMQEMVDATRGRGGLVDVGSSWEYLHELLLSYLALNPKTTHKYIVCAFADLLVNLLSSTTATATETRGGGGCRR</sequence>
<evidence type="ECO:0000256" key="4">
    <source>
        <dbReference type="ARBA" id="ARBA00023163"/>
    </source>
</evidence>
<protein>
    <recommendedName>
        <fullName evidence="6">Transcription repressor</fullName>
    </recommendedName>
    <alternativeName>
        <fullName evidence="6">Ovate family protein</fullName>
    </alternativeName>
</protein>
<evidence type="ECO:0000259" key="8">
    <source>
        <dbReference type="PROSITE" id="PS51754"/>
    </source>
</evidence>
<comment type="function">
    <text evidence="6">Transcriptional repressor that regulates multiple aspects of plant growth and development.</text>
</comment>
<dbReference type="InterPro" id="IPR006458">
    <property type="entry name" value="Ovate_C"/>
</dbReference>
<dbReference type="Proteomes" id="UP001497516">
    <property type="component" value="Chromosome 4"/>
</dbReference>
<feature type="region of interest" description="Disordered" evidence="7">
    <location>
        <begin position="15"/>
        <end position="85"/>
    </location>
</feature>
<dbReference type="InterPro" id="IPR038933">
    <property type="entry name" value="Ovate"/>
</dbReference>
<feature type="compositionally biased region" description="Pro residues" evidence="7">
    <location>
        <begin position="21"/>
        <end position="39"/>
    </location>
</feature>
<keyword evidence="2 6" id="KW-0678">Repressor</keyword>
<evidence type="ECO:0000256" key="6">
    <source>
        <dbReference type="RuleBase" id="RU367028"/>
    </source>
</evidence>
<evidence type="ECO:0000256" key="5">
    <source>
        <dbReference type="ARBA" id="ARBA00023242"/>
    </source>
</evidence>
<evidence type="ECO:0000256" key="2">
    <source>
        <dbReference type="ARBA" id="ARBA00022491"/>
    </source>
</evidence>